<evidence type="ECO:0000256" key="3">
    <source>
        <dbReference type="ARBA" id="ARBA00022692"/>
    </source>
</evidence>
<keyword evidence="6" id="KW-0050">Antiport</keyword>
<keyword evidence="6" id="KW-0915">Sodium</keyword>
<dbReference type="GO" id="GO:0015385">
    <property type="term" value="F:sodium:proton antiporter activity"/>
    <property type="evidence" value="ECO:0007669"/>
    <property type="project" value="UniProtKB-UniRule"/>
</dbReference>
<comment type="function">
    <text evidence="6">Na(+)/H(+) antiporter that extrudes sodium in exchange for external protons.</text>
</comment>
<reference evidence="7 8" key="1">
    <citation type="submission" date="2018-08" db="EMBL/GenBank/DDBJ databases">
        <title>A genome reference for cultivated species of the human gut microbiota.</title>
        <authorList>
            <person name="Zou Y."/>
            <person name="Xue W."/>
            <person name="Luo G."/>
        </authorList>
    </citation>
    <scope>NUCLEOTIDE SEQUENCE [LARGE SCALE GENOMIC DNA]</scope>
    <source>
        <strain evidence="7 8">AM34-17</strain>
    </source>
</reference>
<feature type="transmembrane region" description="Helical" evidence="6">
    <location>
        <begin position="348"/>
        <end position="374"/>
    </location>
</feature>
<dbReference type="AlphaFoldDB" id="A0A3R6GDB7"/>
<keyword evidence="3 6" id="KW-0812">Transmembrane</keyword>
<keyword evidence="2 6" id="KW-1003">Cell membrane</keyword>
<keyword evidence="4 6" id="KW-1133">Transmembrane helix</keyword>
<feature type="transmembrane region" description="Helical" evidence="6">
    <location>
        <begin position="191"/>
        <end position="208"/>
    </location>
</feature>
<feature type="transmembrane region" description="Helical" evidence="6">
    <location>
        <begin position="166"/>
        <end position="185"/>
    </location>
</feature>
<feature type="transmembrane region" description="Helical" evidence="6">
    <location>
        <begin position="21"/>
        <end position="42"/>
    </location>
</feature>
<dbReference type="NCBIfam" id="TIGR00773">
    <property type="entry name" value="NhaA"/>
    <property type="match status" value="1"/>
</dbReference>
<feature type="transmembrane region" description="Helical" evidence="6">
    <location>
        <begin position="139"/>
        <end position="157"/>
    </location>
</feature>
<feature type="transmembrane region" description="Helical" evidence="6">
    <location>
        <begin position="213"/>
        <end position="231"/>
    </location>
</feature>
<dbReference type="GO" id="GO:0006885">
    <property type="term" value="P:regulation of pH"/>
    <property type="evidence" value="ECO:0007669"/>
    <property type="project" value="UniProtKB-UniRule"/>
</dbReference>
<dbReference type="PANTHER" id="PTHR30341:SF0">
    <property type="entry name" value="NA(+)_H(+) ANTIPORTER NHAA"/>
    <property type="match status" value="1"/>
</dbReference>
<accession>A0A3R6GDB7</accession>
<dbReference type="Gene3D" id="1.20.1530.10">
    <property type="entry name" value="Na+/H+ antiporter like domain"/>
    <property type="match status" value="1"/>
</dbReference>
<feature type="transmembrane region" description="Helical" evidence="6">
    <location>
        <begin position="386"/>
        <end position="404"/>
    </location>
</feature>
<evidence type="ECO:0000256" key="5">
    <source>
        <dbReference type="ARBA" id="ARBA00023136"/>
    </source>
</evidence>
<comment type="similarity">
    <text evidence="6">Belongs to the NhaA Na(+)/H(+) (TC 2.A.33) antiporter family.</text>
</comment>
<feature type="transmembrane region" description="Helical" evidence="6">
    <location>
        <begin position="424"/>
        <end position="441"/>
    </location>
</feature>
<sequence length="454" mass="49575">MDRTINVILKPLRRFAMQKPNASILLFMAMILAMLFANSPWAESYHNILSHPIDLKIGNFTPFMHHGEVMPMLAFVNDALMAVFFFVIGLEIKQEILIGELSSVRKALLPIIAACGGMIVPVLFYFLVCHSAPEVRGVAIPMATDIAFALAVLGLLGKRVPLSMRIFLTALAVVDDIGGIIIIALFYSGEIAFEPLLISLALLALLYVGGRMWVNNIAFYYIIGFFVWMLFLESGIHPTIAGVLVAFTVPARPVVKLDDFTCEMTGYLDMLDYTEVRHSRKAAVLSSTQIQVLNNIHSLADKTISPLQSIANKLHPLVNYLILPLFAFVNAGVTFGDIGIGSLPGIPLAVFFGLFAGKSLGIFLFTYIFVRLRLATMPEGVSKRNLFGVSMLGGIGFTVALFIANLSFAGMPDVGVELLNQAKLGVFAGSFISGLCGYLILKKVLPKNYRDGQT</sequence>
<comment type="subcellular location">
    <subcellularLocation>
        <location evidence="1">Cell inner membrane</location>
        <topology evidence="1">Multi-pass membrane protein</topology>
    </subcellularLocation>
    <subcellularLocation>
        <location evidence="6">Cell membrane</location>
        <topology evidence="6">Multi-pass membrane protein</topology>
    </subcellularLocation>
</comment>
<proteinExistence type="inferred from homology"/>
<evidence type="ECO:0000256" key="1">
    <source>
        <dbReference type="ARBA" id="ARBA00004429"/>
    </source>
</evidence>
<keyword evidence="5 6" id="KW-0472">Membrane</keyword>
<dbReference type="GO" id="GO:0005886">
    <property type="term" value="C:plasma membrane"/>
    <property type="evidence" value="ECO:0007669"/>
    <property type="project" value="UniProtKB-SubCell"/>
</dbReference>
<keyword evidence="6" id="KW-0813">Transport</keyword>
<keyword evidence="6" id="KW-0406">Ion transport</keyword>
<evidence type="ECO:0000256" key="2">
    <source>
        <dbReference type="ARBA" id="ARBA00022475"/>
    </source>
</evidence>
<dbReference type="EMBL" id="QSII01000020">
    <property type="protein sequence ID" value="RHC82625.1"/>
    <property type="molecule type" value="Genomic_DNA"/>
</dbReference>
<dbReference type="InterPro" id="IPR023171">
    <property type="entry name" value="Na/H_antiporter_dom_sf"/>
</dbReference>
<feature type="transmembrane region" description="Helical" evidence="6">
    <location>
        <begin position="69"/>
        <end position="88"/>
    </location>
</feature>
<dbReference type="PANTHER" id="PTHR30341">
    <property type="entry name" value="SODIUM ION/PROTON ANTIPORTER NHAA-RELATED"/>
    <property type="match status" value="1"/>
</dbReference>
<feature type="transmembrane region" description="Helical" evidence="6">
    <location>
        <begin position="237"/>
        <end position="255"/>
    </location>
</feature>
<dbReference type="RefSeq" id="WP_122204712.1">
    <property type="nucleotide sequence ID" value="NZ_QRPL01000033.1"/>
</dbReference>
<evidence type="ECO:0000313" key="7">
    <source>
        <dbReference type="EMBL" id="RHC82625.1"/>
    </source>
</evidence>
<comment type="caution">
    <text evidence="7">The sequence shown here is derived from an EMBL/GenBank/DDBJ whole genome shotgun (WGS) entry which is preliminary data.</text>
</comment>
<evidence type="ECO:0000256" key="4">
    <source>
        <dbReference type="ARBA" id="ARBA00022989"/>
    </source>
</evidence>
<dbReference type="Pfam" id="PF06965">
    <property type="entry name" value="Na_H_antiport_1"/>
    <property type="match status" value="1"/>
</dbReference>
<comment type="catalytic activity">
    <reaction evidence="6">
        <text>Na(+)(in) + 2 H(+)(out) = Na(+)(out) + 2 H(+)(in)</text>
        <dbReference type="Rhea" id="RHEA:29251"/>
        <dbReference type="ChEBI" id="CHEBI:15378"/>
        <dbReference type="ChEBI" id="CHEBI:29101"/>
    </reaction>
</comment>
<dbReference type="Proteomes" id="UP000286260">
    <property type="component" value="Unassembled WGS sequence"/>
</dbReference>
<feature type="transmembrane region" description="Helical" evidence="6">
    <location>
        <begin position="317"/>
        <end position="336"/>
    </location>
</feature>
<dbReference type="HAMAP" id="MF_01844">
    <property type="entry name" value="NhaA"/>
    <property type="match status" value="1"/>
</dbReference>
<name>A0A3R6GDB7_9BACT</name>
<feature type="transmembrane region" description="Helical" evidence="6">
    <location>
        <begin position="108"/>
        <end position="127"/>
    </location>
</feature>
<dbReference type="InterPro" id="IPR004670">
    <property type="entry name" value="NhaA"/>
</dbReference>
<keyword evidence="6" id="KW-0739">Sodium transport</keyword>
<evidence type="ECO:0000256" key="6">
    <source>
        <dbReference type="HAMAP-Rule" id="MF_01844"/>
    </source>
</evidence>
<evidence type="ECO:0000313" key="8">
    <source>
        <dbReference type="Proteomes" id="UP000286260"/>
    </source>
</evidence>
<gene>
    <name evidence="6 7" type="primary">nhaA</name>
    <name evidence="7" type="ORF">DW828_13815</name>
</gene>
<protein>
    <recommendedName>
        <fullName evidence="6">Na(+)/H(+) antiporter NhaA</fullName>
    </recommendedName>
    <alternativeName>
        <fullName evidence="6">Sodium/proton antiporter NhaA</fullName>
    </alternativeName>
</protein>
<organism evidence="7 8">
    <name type="scientific">Parabacteroides merdae</name>
    <dbReference type="NCBI Taxonomy" id="46503"/>
    <lineage>
        <taxon>Bacteria</taxon>
        <taxon>Pseudomonadati</taxon>
        <taxon>Bacteroidota</taxon>
        <taxon>Bacteroidia</taxon>
        <taxon>Bacteroidales</taxon>
        <taxon>Tannerellaceae</taxon>
        <taxon>Parabacteroides</taxon>
    </lineage>
</organism>